<dbReference type="InterPro" id="IPR003945">
    <property type="entry name" value="NU5C-like"/>
</dbReference>
<feature type="transmembrane region" description="Helical" evidence="6">
    <location>
        <begin position="152"/>
        <end position="183"/>
    </location>
</feature>
<evidence type="ECO:0000256" key="2">
    <source>
        <dbReference type="ARBA" id="ARBA00022692"/>
    </source>
</evidence>
<feature type="transmembrane region" description="Helical" evidence="6">
    <location>
        <begin position="255"/>
        <end position="273"/>
    </location>
</feature>
<evidence type="ECO:0000313" key="9">
    <source>
        <dbReference type="Proteomes" id="UP001597601"/>
    </source>
</evidence>
<protein>
    <submittedName>
        <fullName evidence="8">Proton-conducting transporter membrane subunit</fullName>
    </submittedName>
</protein>
<dbReference type="RefSeq" id="WP_377128055.1">
    <property type="nucleotide sequence ID" value="NZ_JBHUON010000014.1"/>
</dbReference>
<gene>
    <name evidence="8" type="ORF">ACFSYC_12680</name>
</gene>
<evidence type="ECO:0000259" key="7">
    <source>
        <dbReference type="Pfam" id="PF00361"/>
    </source>
</evidence>
<dbReference type="PANTHER" id="PTHR42829">
    <property type="entry name" value="NADH-UBIQUINONE OXIDOREDUCTASE CHAIN 5"/>
    <property type="match status" value="1"/>
</dbReference>
<keyword evidence="9" id="KW-1185">Reference proteome</keyword>
<feature type="transmembrane region" description="Helical" evidence="6">
    <location>
        <begin position="88"/>
        <end position="108"/>
    </location>
</feature>
<dbReference type="Proteomes" id="UP001597601">
    <property type="component" value="Unassembled WGS sequence"/>
</dbReference>
<sequence length="490" mass="54459">MKAKKEHSEVSVHLNKKLVFDRVYPFVNNCVWLLFFCNLCFLALNHDQTHWDNLGIIRINRFTILIWTIVTFFAAIVLTYSRRYLNGFTYRAGFVYLTLGFTISVMLFVASEHVLLLLFSWFAMGFFMARLIGSDKDWGEAKEASKFAQKYFLLSGVCLSIGVLLLAFKSSNFMISGIIAALLNLSKPILTNSALFIITAAIIQSAIYPFHRWLLSAMTAPTPASALMHAGFVNGSGILLTLFSTLLFTTGTLPLLFIIGGVTAIAAQFTKLLQTSIKHKLACSTIAQMGFMIMQCGLGFFNAAVAHLILHGFYKAYLFLSSGENIEASVPIDPLPIRIRPLQAIAVFVFGLLGACLFATLTGKGNAMDSGVFLTVTVAITVGQVTYNIVKQHSLSIWQKLLWPPIMFFTGIGCYALIYNVVTKLMGDMPGIDAPLPLSMIHILIGILFIASFFIMKLGVYRKVPWIYVKLLNSSQPYKKTILMFKNESI</sequence>
<feature type="transmembrane region" description="Helical" evidence="6">
    <location>
        <begin position="342"/>
        <end position="360"/>
    </location>
</feature>
<feature type="transmembrane region" description="Helical" evidence="6">
    <location>
        <begin position="64"/>
        <end position="81"/>
    </location>
</feature>
<evidence type="ECO:0000256" key="4">
    <source>
        <dbReference type="ARBA" id="ARBA00023136"/>
    </source>
</evidence>
<feature type="transmembrane region" description="Helical" evidence="6">
    <location>
        <begin position="23"/>
        <end position="44"/>
    </location>
</feature>
<evidence type="ECO:0000256" key="3">
    <source>
        <dbReference type="ARBA" id="ARBA00022989"/>
    </source>
</evidence>
<proteinExistence type="predicted"/>
<comment type="caution">
    <text evidence="8">The sequence shown here is derived from an EMBL/GenBank/DDBJ whole genome shotgun (WGS) entry which is preliminary data.</text>
</comment>
<evidence type="ECO:0000256" key="1">
    <source>
        <dbReference type="ARBA" id="ARBA00004127"/>
    </source>
</evidence>
<accession>A0ABW5XS06</accession>
<dbReference type="EMBL" id="JBHUON010000014">
    <property type="protein sequence ID" value="MFD2865548.1"/>
    <property type="molecule type" value="Genomic_DNA"/>
</dbReference>
<reference evidence="9" key="1">
    <citation type="journal article" date="2019" name="Int. J. Syst. Evol. Microbiol.">
        <title>The Global Catalogue of Microorganisms (GCM) 10K type strain sequencing project: providing services to taxonomists for standard genome sequencing and annotation.</title>
        <authorList>
            <consortium name="The Broad Institute Genomics Platform"/>
            <consortium name="The Broad Institute Genome Sequencing Center for Infectious Disease"/>
            <person name="Wu L."/>
            <person name="Ma J."/>
        </authorList>
    </citation>
    <scope>NUCLEOTIDE SEQUENCE [LARGE SCALE GENOMIC DNA]</scope>
    <source>
        <strain evidence="9">KCTC 52232</strain>
    </source>
</reference>
<keyword evidence="3 6" id="KW-1133">Transmembrane helix</keyword>
<feature type="transmembrane region" description="Helical" evidence="6">
    <location>
        <begin position="231"/>
        <end position="249"/>
    </location>
</feature>
<evidence type="ECO:0000256" key="6">
    <source>
        <dbReference type="SAM" id="Phobius"/>
    </source>
</evidence>
<dbReference type="Pfam" id="PF00361">
    <property type="entry name" value="Proton_antipo_M"/>
    <property type="match status" value="1"/>
</dbReference>
<feature type="transmembrane region" description="Helical" evidence="6">
    <location>
        <begin position="402"/>
        <end position="422"/>
    </location>
</feature>
<feature type="transmembrane region" description="Helical" evidence="6">
    <location>
        <begin position="434"/>
        <end position="456"/>
    </location>
</feature>
<evidence type="ECO:0000256" key="5">
    <source>
        <dbReference type="RuleBase" id="RU000320"/>
    </source>
</evidence>
<feature type="transmembrane region" description="Helical" evidence="6">
    <location>
        <begin position="189"/>
        <end position="210"/>
    </location>
</feature>
<dbReference type="InterPro" id="IPR001750">
    <property type="entry name" value="ND/Mrp_TM"/>
</dbReference>
<dbReference type="PRINTS" id="PR01434">
    <property type="entry name" value="NADHDHGNASE5"/>
</dbReference>
<dbReference type="PANTHER" id="PTHR42829:SF1">
    <property type="entry name" value="INORGANIC CARBON TRANSPORTER SUBUNIT DABB-RELATED"/>
    <property type="match status" value="1"/>
</dbReference>
<feature type="transmembrane region" description="Helical" evidence="6">
    <location>
        <begin position="285"/>
        <end position="310"/>
    </location>
</feature>
<name>A0ABW5XS06_9SPHI</name>
<keyword evidence="4 6" id="KW-0472">Membrane</keyword>
<evidence type="ECO:0000313" key="8">
    <source>
        <dbReference type="EMBL" id="MFD2865548.1"/>
    </source>
</evidence>
<keyword evidence="2 5" id="KW-0812">Transmembrane</keyword>
<organism evidence="8 9">
    <name type="scientific">Mucilaginibacter antarcticus</name>
    <dbReference type="NCBI Taxonomy" id="1855725"/>
    <lineage>
        <taxon>Bacteria</taxon>
        <taxon>Pseudomonadati</taxon>
        <taxon>Bacteroidota</taxon>
        <taxon>Sphingobacteriia</taxon>
        <taxon>Sphingobacteriales</taxon>
        <taxon>Sphingobacteriaceae</taxon>
        <taxon>Mucilaginibacter</taxon>
    </lineage>
</organism>
<feature type="transmembrane region" description="Helical" evidence="6">
    <location>
        <begin position="372"/>
        <end position="390"/>
    </location>
</feature>
<feature type="domain" description="NADH:quinone oxidoreductase/Mrp antiporter transmembrane" evidence="7">
    <location>
        <begin position="111"/>
        <end position="329"/>
    </location>
</feature>
<comment type="subcellular location">
    <subcellularLocation>
        <location evidence="1">Endomembrane system</location>
        <topology evidence="1">Multi-pass membrane protein</topology>
    </subcellularLocation>
    <subcellularLocation>
        <location evidence="5">Membrane</location>
        <topology evidence="5">Multi-pass membrane protein</topology>
    </subcellularLocation>
</comment>